<dbReference type="RefSeq" id="WP_090488061.1">
    <property type="nucleotide sequence ID" value="NZ_VTVE01000002.1"/>
</dbReference>
<dbReference type="InterPro" id="IPR001173">
    <property type="entry name" value="Glyco_trans_2-like"/>
</dbReference>
<accession>A0A6M0LLY0</accession>
<sequence>MAEISIVLPVYNGEKYLARSIESVINQSFRDWELIIVNDCSTDSSKHIMEKYAEIDERITIINNDINQKLPKSLNIGFRKANGKYLTWTSDDNRYRELALEKMIMYLESHKKSAMVKADMTIVDDNENVISTTKSYEDKQMYINNQVGACFLYRREVYEKIGEYDSDMFLVEDYEYWLRVLMTYGHIDYIPEDLYIYLHHNHSLSVDRRKEVIEQRYKLYNKYKEFFFKGLIDNDLMYDFSHIYKSMELQNMLDEGERRKYQKSILPLMNELVDYTKHKKIGVYGAGIKGKQFVIENKNVVAVIDSDIKKWGSFVSDKKVVSIEDYCEKYGNMPVVIAVTNRKKQLEIMQLLKSYNLKYSLWDIFQ</sequence>
<feature type="domain" description="Glycosyltransferase 2-like" evidence="1">
    <location>
        <begin position="5"/>
        <end position="162"/>
    </location>
</feature>
<dbReference type="SUPFAM" id="SSF53448">
    <property type="entry name" value="Nucleotide-diphospho-sugar transferases"/>
    <property type="match status" value="1"/>
</dbReference>
<name>A0A6M0LLY0_PSEXY</name>
<dbReference type="Pfam" id="PF00535">
    <property type="entry name" value="Glycos_transf_2"/>
    <property type="match status" value="1"/>
</dbReference>
<dbReference type="InterPro" id="IPR029044">
    <property type="entry name" value="Nucleotide-diphossugar_trans"/>
</dbReference>
<protein>
    <submittedName>
        <fullName evidence="2">Glycosyltransferase</fullName>
    </submittedName>
</protein>
<evidence type="ECO:0000313" key="2">
    <source>
        <dbReference type="EMBL" id="NEX01861.1"/>
    </source>
</evidence>
<dbReference type="Gene3D" id="3.90.550.10">
    <property type="entry name" value="Spore Coat Polysaccharide Biosynthesis Protein SpsA, Chain A"/>
    <property type="match status" value="1"/>
</dbReference>
<dbReference type="Proteomes" id="UP000473091">
    <property type="component" value="Unassembled WGS sequence"/>
</dbReference>
<comment type="caution">
    <text evidence="2">The sequence shown here is derived from an EMBL/GenBank/DDBJ whole genome shotgun (WGS) entry which is preliminary data.</text>
</comment>
<dbReference type="PANTHER" id="PTHR43685:SF2">
    <property type="entry name" value="GLYCOSYLTRANSFERASE 2-LIKE DOMAIN-CONTAINING PROTEIN"/>
    <property type="match status" value="1"/>
</dbReference>
<dbReference type="PANTHER" id="PTHR43685">
    <property type="entry name" value="GLYCOSYLTRANSFERASE"/>
    <property type="match status" value="1"/>
</dbReference>
<dbReference type="InterPro" id="IPR050834">
    <property type="entry name" value="Glycosyltransf_2"/>
</dbReference>
<reference evidence="2 3" key="1">
    <citation type="submission" date="2019-09" db="EMBL/GenBank/DDBJ databases">
        <authorList>
            <person name="Pidcock S.E."/>
            <person name="Huws S.A."/>
        </authorList>
    </citation>
    <scope>NUCLEOTIDE SEQUENCE [LARGE SCALE GENOMIC DNA]</scope>
    <source>
        <strain evidence="2 3">MZ8</strain>
    </source>
</reference>
<gene>
    <name evidence="2" type="ORF">F0Q01_08200</name>
</gene>
<dbReference type="GO" id="GO:0016740">
    <property type="term" value="F:transferase activity"/>
    <property type="evidence" value="ECO:0007669"/>
    <property type="project" value="UniProtKB-KW"/>
</dbReference>
<dbReference type="EMBL" id="VTVE01000002">
    <property type="protein sequence ID" value="NEX01861.1"/>
    <property type="molecule type" value="Genomic_DNA"/>
</dbReference>
<proteinExistence type="predicted"/>
<keyword evidence="2" id="KW-0808">Transferase</keyword>
<dbReference type="CDD" id="cd00761">
    <property type="entry name" value="Glyco_tranf_GTA_type"/>
    <property type="match status" value="1"/>
</dbReference>
<dbReference type="AlphaFoldDB" id="A0A6M0LLY0"/>
<reference evidence="2 3" key="2">
    <citation type="submission" date="2020-03" db="EMBL/GenBank/DDBJ databases">
        <title>Investigating the evolutionary divergence of the Butyrivibrio group.</title>
        <authorList>
            <person name="Skvortsov T."/>
            <person name="Santos F.G."/>
            <person name="Ting K.S."/>
            <person name="Creevey C.J."/>
        </authorList>
    </citation>
    <scope>NUCLEOTIDE SEQUENCE [LARGE SCALE GENOMIC DNA]</scope>
    <source>
        <strain evidence="2 3">MZ8</strain>
    </source>
</reference>
<evidence type="ECO:0000313" key="3">
    <source>
        <dbReference type="Proteomes" id="UP000473091"/>
    </source>
</evidence>
<evidence type="ECO:0000259" key="1">
    <source>
        <dbReference type="Pfam" id="PF00535"/>
    </source>
</evidence>
<organism evidence="2 3">
    <name type="scientific">Pseudobutyrivibrio xylanivorans</name>
    <dbReference type="NCBI Taxonomy" id="185007"/>
    <lineage>
        <taxon>Bacteria</taxon>
        <taxon>Bacillati</taxon>
        <taxon>Bacillota</taxon>
        <taxon>Clostridia</taxon>
        <taxon>Lachnospirales</taxon>
        <taxon>Lachnospiraceae</taxon>
        <taxon>Pseudobutyrivibrio</taxon>
    </lineage>
</organism>